<dbReference type="Pfam" id="PF25556">
    <property type="entry name" value="SET_TTL"/>
    <property type="match status" value="1"/>
</dbReference>
<organism evidence="2 3">
    <name type="scientific">Tupaia chinensis</name>
    <name type="common">Chinese tree shrew</name>
    <name type="synonym">Tupaia belangeri chinensis</name>
    <dbReference type="NCBI Taxonomy" id="246437"/>
    <lineage>
        <taxon>Eukaryota</taxon>
        <taxon>Metazoa</taxon>
        <taxon>Chordata</taxon>
        <taxon>Craniata</taxon>
        <taxon>Vertebrata</taxon>
        <taxon>Euteleostomi</taxon>
        <taxon>Mammalia</taxon>
        <taxon>Eutheria</taxon>
        <taxon>Euarchontoglires</taxon>
        <taxon>Scandentia</taxon>
        <taxon>Tupaiidae</taxon>
        <taxon>Tupaia</taxon>
    </lineage>
</organism>
<dbReference type="InParanoid" id="L9KNL2"/>
<evidence type="ECO:0000313" key="3">
    <source>
        <dbReference type="Proteomes" id="UP000011518"/>
    </source>
</evidence>
<dbReference type="STRING" id="246437.L9KNL2"/>
<accession>L9KNL2</accession>
<dbReference type="PANTHER" id="PTHR46088">
    <property type="entry name" value="TUBULIN--TYROSINE LIGASE-LIKE PROTEIN 12"/>
    <property type="match status" value="1"/>
</dbReference>
<name>L9KNL2_TUPCH</name>
<dbReference type="Proteomes" id="UP000011518">
    <property type="component" value="Unassembled WGS sequence"/>
</dbReference>
<dbReference type="InterPro" id="IPR004344">
    <property type="entry name" value="TTL/TTLL_fam"/>
</dbReference>
<dbReference type="PROSITE" id="PS51221">
    <property type="entry name" value="TTL"/>
    <property type="match status" value="1"/>
</dbReference>
<dbReference type="GO" id="GO:0005737">
    <property type="term" value="C:cytoplasm"/>
    <property type="evidence" value="ECO:0007669"/>
    <property type="project" value="TreeGrafter"/>
</dbReference>
<dbReference type="GO" id="GO:0016874">
    <property type="term" value="F:ligase activity"/>
    <property type="evidence" value="ECO:0007669"/>
    <property type="project" value="UniProtKB-KW"/>
</dbReference>
<evidence type="ECO:0000313" key="2">
    <source>
        <dbReference type="EMBL" id="ELW64495.1"/>
    </source>
</evidence>
<keyword evidence="3" id="KW-1185">Reference proteome</keyword>
<gene>
    <name evidence="2" type="ORF">TREES_T100000674</name>
</gene>
<dbReference type="InterPro" id="IPR027749">
    <property type="entry name" value="TTLL12"/>
</dbReference>
<sequence length="534" mass="61781">MERAASLSTACSTVFDAGNMFGIMQVEEAEDESQDEAAREARRKQPNPGGELCYKVIVTNERGLQVADPNSIFLIDHAWTCRVEHARQQLRQVPGLLHRMANLMGIEFHGELPSDEAVGLVLEEMWKFNQTYQLAHGTAEDKVPVWYIMDEFGSRIQHADEPSFATAPFFYTPQQVAYTLLWPLRDLDTGEEVTRDFAYGEPDPLIRKCMLLPWAPSDLQDLSSSTPEPPAQHYQAILEENKEKLPLAVSPVARPPDHIFRVYTDVRQVLSHLTHPRFTFTPGEADADILYNFSHFKDYRGEDNHWICKPWNLARSLDTHITKNLHSIIRHRESTPKVVSKYIESPVLFLREDVGKVKFDVRYIVLLRSVQPLRLFVYDVFWLRFSNRPFTLDDLDDYEKHFTVMNYDPDVVLKQVHHDEFIPKFEAQYPEFPWRGVQAEIFQAFKELFQAACSKPPPLGLCHYPSSRAVYAIDLMLKWDSGPDGKQVMQPQILEVNFNPDCERACRYHPSFFNDLFSTLFLDQPSDCHVTRLL</sequence>
<dbReference type="PANTHER" id="PTHR46088:SF1">
    <property type="entry name" value="TUBULIN--TYROSINE LIGASE-LIKE PROTEIN 12"/>
    <property type="match status" value="1"/>
</dbReference>
<dbReference type="eggNOG" id="KOG2155">
    <property type="taxonomic scope" value="Eukaryota"/>
</dbReference>
<reference evidence="3" key="2">
    <citation type="journal article" date="2013" name="Nat. Commun.">
        <title>Genome of the Chinese tree shrew.</title>
        <authorList>
            <person name="Fan Y."/>
            <person name="Huang Z.Y."/>
            <person name="Cao C.C."/>
            <person name="Chen C.S."/>
            <person name="Chen Y.X."/>
            <person name="Fan D.D."/>
            <person name="He J."/>
            <person name="Hou H.L."/>
            <person name="Hu L."/>
            <person name="Hu X.T."/>
            <person name="Jiang X.T."/>
            <person name="Lai R."/>
            <person name="Lang Y.S."/>
            <person name="Liang B."/>
            <person name="Liao S.G."/>
            <person name="Mu D."/>
            <person name="Ma Y.Y."/>
            <person name="Niu Y.Y."/>
            <person name="Sun X.Q."/>
            <person name="Xia J.Q."/>
            <person name="Xiao J."/>
            <person name="Xiong Z.Q."/>
            <person name="Xu L."/>
            <person name="Yang L."/>
            <person name="Zhang Y."/>
            <person name="Zhao W."/>
            <person name="Zhao X.D."/>
            <person name="Zheng Y.T."/>
            <person name="Zhou J.M."/>
            <person name="Zhu Y.B."/>
            <person name="Zhang G.J."/>
            <person name="Wang J."/>
            <person name="Yao Y.G."/>
        </authorList>
    </citation>
    <scope>NUCLEOTIDE SEQUENCE [LARGE SCALE GENOMIC DNA]</scope>
</reference>
<dbReference type="EMBL" id="KB320726">
    <property type="protein sequence ID" value="ELW64495.1"/>
    <property type="molecule type" value="Genomic_DNA"/>
</dbReference>
<evidence type="ECO:0000259" key="1">
    <source>
        <dbReference type="Pfam" id="PF25556"/>
    </source>
</evidence>
<protein>
    <submittedName>
        <fullName evidence="2">Tubulin--tyrosine ligase-like protein 12</fullName>
    </submittedName>
</protein>
<reference evidence="3" key="1">
    <citation type="submission" date="2012-07" db="EMBL/GenBank/DDBJ databases">
        <title>Genome of the Chinese tree shrew, a rising model animal genetically related to primates.</title>
        <authorList>
            <person name="Zhang G."/>
            <person name="Fan Y."/>
            <person name="Yao Y."/>
            <person name="Huang Z."/>
        </authorList>
    </citation>
    <scope>NUCLEOTIDE SEQUENCE [LARGE SCALE GENOMIC DNA]</scope>
</reference>
<dbReference type="FunCoup" id="L9KNL2">
    <property type="interactions" value="1797"/>
</dbReference>
<dbReference type="Gene3D" id="3.30.470.20">
    <property type="entry name" value="ATP-grasp fold, B domain"/>
    <property type="match status" value="1"/>
</dbReference>
<dbReference type="Pfam" id="PF03133">
    <property type="entry name" value="TTL"/>
    <property type="match status" value="1"/>
</dbReference>
<keyword evidence="2" id="KW-0436">Ligase</keyword>
<feature type="domain" description="Tubulin--tyrosine ligase-like protein 12 SET-like" evidence="1">
    <location>
        <begin position="44"/>
        <end position="218"/>
    </location>
</feature>
<proteinExistence type="predicted"/>
<dbReference type="InterPro" id="IPR057954">
    <property type="entry name" value="SET_TTL12"/>
</dbReference>
<dbReference type="AlphaFoldDB" id="L9KNL2"/>